<gene>
    <name evidence="3" type="ORF">VSDG_08009</name>
</gene>
<feature type="compositionally biased region" description="Basic and acidic residues" evidence="1">
    <location>
        <begin position="622"/>
        <end position="638"/>
    </location>
</feature>
<dbReference type="EMBL" id="LJZO01000047">
    <property type="protein sequence ID" value="ROV90834.1"/>
    <property type="molecule type" value="Genomic_DNA"/>
</dbReference>
<feature type="region of interest" description="Disordered" evidence="1">
    <location>
        <begin position="497"/>
        <end position="550"/>
    </location>
</feature>
<evidence type="ECO:0000256" key="2">
    <source>
        <dbReference type="SAM" id="Phobius"/>
    </source>
</evidence>
<keyword evidence="2" id="KW-0812">Transmembrane</keyword>
<dbReference type="OrthoDB" id="5360701at2759"/>
<reference evidence="3 4" key="1">
    <citation type="submission" date="2015-09" db="EMBL/GenBank/DDBJ databases">
        <title>Host preference determinants of Valsa canker pathogens revealed by comparative genomics.</title>
        <authorList>
            <person name="Yin Z."/>
            <person name="Huang L."/>
        </authorList>
    </citation>
    <scope>NUCLEOTIDE SEQUENCE [LARGE SCALE GENOMIC DNA]</scope>
    <source>
        <strain evidence="3 4">YSFL</strain>
    </source>
</reference>
<feature type="region of interest" description="Disordered" evidence="1">
    <location>
        <begin position="583"/>
        <end position="656"/>
    </location>
</feature>
<keyword evidence="2" id="KW-0472">Membrane</keyword>
<feature type="compositionally biased region" description="Polar residues" evidence="1">
    <location>
        <begin position="602"/>
        <end position="618"/>
    </location>
</feature>
<feature type="transmembrane region" description="Helical" evidence="2">
    <location>
        <begin position="284"/>
        <end position="307"/>
    </location>
</feature>
<feature type="transmembrane region" description="Helical" evidence="2">
    <location>
        <begin position="398"/>
        <end position="422"/>
    </location>
</feature>
<comment type="caution">
    <text evidence="3">The sequence shown here is derived from an EMBL/GenBank/DDBJ whole genome shotgun (WGS) entry which is preliminary data.</text>
</comment>
<name>A0A423VIK6_CYTCH</name>
<keyword evidence="4" id="KW-1185">Reference proteome</keyword>
<feature type="transmembrane region" description="Helical" evidence="2">
    <location>
        <begin position="434"/>
        <end position="457"/>
    </location>
</feature>
<evidence type="ECO:0000313" key="3">
    <source>
        <dbReference type="EMBL" id="ROV90834.1"/>
    </source>
</evidence>
<feature type="transmembrane region" description="Helical" evidence="2">
    <location>
        <begin position="469"/>
        <end position="487"/>
    </location>
</feature>
<evidence type="ECO:0000313" key="4">
    <source>
        <dbReference type="Proteomes" id="UP000284375"/>
    </source>
</evidence>
<proteinExistence type="predicted"/>
<keyword evidence="2" id="KW-1133">Transmembrane helix</keyword>
<evidence type="ECO:0000256" key="1">
    <source>
        <dbReference type="SAM" id="MobiDB-lite"/>
    </source>
</evidence>
<feature type="region of interest" description="Disordered" evidence="1">
    <location>
        <begin position="1"/>
        <end position="52"/>
    </location>
</feature>
<sequence>MMLKPTTPPSRSYRFGTPKPMTHPPSEGVQTGSSTAKDPPKPPQGPPVNAKDVVGVVEIARDRLLAQEGIPNEEDVLAALRKCNKVASFVHVVLARQLAGTAVRSETAASSLLSLDTPEAELAKSRDAEVSKAMDGLSEVAFDIVSHPTVLISPQVLDLYIETQARLGRVETLPHVLDLYASKPRPRGSPSSLEYVKQDPDKAANALEPHIVEKALDAAIEAKNLDAAVGVIENTYATKAFARAKVLKKALLPTSAAVATPFAAYILASNLAHLQDSFDQKTATFIATAGILTYVGFTGCLGLMSAVTQNDHMKRVTWAPGLPLRERWVREEERAALDKVACTFGFSQSHRFGEEEGAEFQALRQFILSRGMVLDRVELMEEDLGFGTRERERHLKHCFWFCLVCGLVAAVVAVIEAFAIMALQFCDGEPIVSLYWATWTMLQVGGLIAIWGICLHVRHMVTGKKHPPWALALGTPVLVVAGLGHYLQGKLRRSRAARSIKERSRSRGPSRGRRPEALSEVPTIRASSSESNRREVCGGDTPTVQGDSSGEYNAKVIGYTKDGDIIIRLAPNTREDFMTQAPMSSSITWDEPVRTPSRGLEGSTSRKQSITRGRSVSRISYKGKEREYLSAPRDERGNNTDTDEDEKVKTIQIEEV</sequence>
<dbReference type="AlphaFoldDB" id="A0A423VIK6"/>
<dbReference type="Proteomes" id="UP000284375">
    <property type="component" value="Unassembled WGS sequence"/>
</dbReference>
<accession>A0A423VIK6</accession>
<organism evidence="3 4">
    <name type="scientific">Cytospora chrysosperma</name>
    <name type="common">Cytospora canker fungus</name>
    <name type="synonym">Sphaeria chrysosperma</name>
    <dbReference type="NCBI Taxonomy" id="252740"/>
    <lineage>
        <taxon>Eukaryota</taxon>
        <taxon>Fungi</taxon>
        <taxon>Dikarya</taxon>
        <taxon>Ascomycota</taxon>
        <taxon>Pezizomycotina</taxon>
        <taxon>Sordariomycetes</taxon>
        <taxon>Sordariomycetidae</taxon>
        <taxon>Diaporthales</taxon>
        <taxon>Cytosporaceae</taxon>
        <taxon>Cytospora</taxon>
    </lineage>
</organism>
<protein>
    <submittedName>
        <fullName evidence="3">Uncharacterized protein</fullName>
    </submittedName>
</protein>
<feature type="transmembrane region" description="Helical" evidence="2">
    <location>
        <begin position="250"/>
        <end position="272"/>
    </location>
</feature>